<evidence type="ECO:0000313" key="2">
    <source>
        <dbReference type="Proteomes" id="UP000713222"/>
    </source>
</evidence>
<accession>A0A964XQL9</accession>
<comment type="caution">
    <text evidence="1">The sequence shown here is derived from an EMBL/GenBank/DDBJ whole genome shotgun (WGS) entry which is preliminary data.</text>
</comment>
<evidence type="ECO:0000313" key="1">
    <source>
        <dbReference type="EMBL" id="NBN88099.1"/>
    </source>
</evidence>
<dbReference type="Proteomes" id="UP000713222">
    <property type="component" value="Unassembled WGS sequence"/>
</dbReference>
<dbReference type="SUPFAM" id="SSF52980">
    <property type="entry name" value="Restriction endonuclease-like"/>
    <property type="match status" value="1"/>
</dbReference>
<sequence length="223" mass="26745">MKIRCSQIGKLMATPRTKGESLSQTAKTYIQELVLEHKYGIKKEFWSRYTDKGNQVEDEAISFVNDVLDLGFIYKNEERFENDFISGVPDVNTNEILLDVKSSWDATTFPFFDSEIPNKDYYYQLQGYMWLTGKNESLLCYCLMNTPFEIVEDEVRREHWKQHKIDEDLDIRDFVQKKHNFDHIPNERRIKVFKVERDETVIWQIQEKIELAREYYNQLIETI</sequence>
<name>A0A964XQL9_9PROT</name>
<dbReference type="EMBL" id="RGET01000048">
    <property type="protein sequence ID" value="NBN88099.1"/>
    <property type="molecule type" value="Genomic_DNA"/>
</dbReference>
<dbReference type="AlphaFoldDB" id="A0A964XQL9"/>
<gene>
    <name evidence="1" type="ORF">EBV32_03295</name>
</gene>
<dbReference type="InterPro" id="IPR011335">
    <property type="entry name" value="Restrct_endonuc-II-like"/>
</dbReference>
<dbReference type="InterPro" id="IPR011604">
    <property type="entry name" value="PDDEXK-like_dom_sf"/>
</dbReference>
<organism evidence="1 2">
    <name type="scientific">Candidatus Fonsibacter lacus</name>
    <dbReference type="NCBI Taxonomy" id="2576439"/>
    <lineage>
        <taxon>Bacteria</taxon>
        <taxon>Pseudomonadati</taxon>
        <taxon>Pseudomonadota</taxon>
        <taxon>Alphaproteobacteria</taxon>
        <taxon>Candidatus Pelagibacterales</taxon>
        <taxon>Candidatus Pelagibacterales incertae sedis</taxon>
        <taxon>Candidatus Fonsibacter</taxon>
    </lineage>
</organism>
<evidence type="ECO:0008006" key="3">
    <source>
        <dbReference type="Google" id="ProtNLM"/>
    </source>
</evidence>
<reference evidence="1" key="1">
    <citation type="submission" date="2018-10" db="EMBL/GenBank/DDBJ databases">
        <title>Iterative Subtractive Binning of Freshwater Chronoseries Metagenomes Recovers Nearly Complete Genomes from over Four Hundred Novel Species.</title>
        <authorList>
            <person name="Rodriguez-R L.M."/>
            <person name="Tsementzi D."/>
            <person name="Luo C."/>
            <person name="Konstantinidis K.T."/>
        </authorList>
    </citation>
    <scope>NUCLEOTIDE SEQUENCE</scope>
    <source>
        <strain evidence="1">WB7_6_001</strain>
    </source>
</reference>
<proteinExistence type="predicted"/>
<protein>
    <recommendedName>
        <fullName evidence="3">YqaJ viral recombinase domain-containing protein</fullName>
    </recommendedName>
</protein>
<dbReference type="Gene3D" id="3.90.320.10">
    <property type="match status" value="1"/>
</dbReference>